<comment type="caution">
    <text evidence="2">The sequence shown here is derived from an EMBL/GenBank/DDBJ whole genome shotgun (WGS) entry which is preliminary data.</text>
</comment>
<organism evidence="2 3">
    <name type="scientific">Bifidobacterium longum subsp. longum</name>
    <dbReference type="NCBI Taxonomy" id="1679"/>
    <lineage>
        <taxon>Bacteria</taxon>
        <taxon>Bacillati</taxon>
        <taxon>Actinomycetota</taxon>
        <taxon>Actinomycetes</taxon>
        <taxon>Bifidobacteriales</taxon>
        <taxon>Bifidobacteriaceae</taxon>
        <taxon>Bifidobacterium</taxon>
    </lineage>
</organism>
<proteinExistence type="predicted"/>
<reference evidence="2 3" key="1">
    <citation type="journal article" date="2018" name="Sci. Rep.">
        <title>Genomic diversity and distribution of Bifidobacterium longum subsp. longum across the human lifespan.</title>
        <authorList>
            <person name="Odamaki T."/>
            <person name="Bottacini F."/>
            <person name="Kato K."/>
            <person name="Mitsuyama E."/>
            <person name="Yoshida K."/>
            <person name="Horigome A."/>
            <person name="Xiao J.Z."/>
            <person name="van Sinderen D."/>
        </authorList>
    </citation>
    <scope>NUCLEOTIDE SEQUENCE [LARGE SCALE GENOMIC DNA]</scope>
    <source>
        <strain evidence="2 3">MCC10043</strain>
    </source>
</reference>
<dbReference type="EMBL" id="SHQU01000025">
    <property type="protein sequence ID" value="TCE40541.1"/>
    <property type="molecule type" value="Genomic_DNA"/>
</dbReference>
<dbReference type="AlphaFoldDB" id="A0AB38IED1"/>
<sequence>MGGCGSSSGGGGGNAVSPGSMSDKELGAALAAAKADVENIGDRMEELARDKDRPSPNRSQEDWEAANRRYYAEQDKFRAARDRLSTLQQESNEREAKRNPPIEKPFVNSYGEATDRYITSPSYERALKRQQRDVARNMGVTPLPTRRRKR</sequence>
<protein>
    <submittedName>
        <fullName evidence="2">Uncharacterized protein</fullName>
    </submittedName>
</protein>
<name>A0AB38IED1_BIFLL</name>
<evidence type="ECO:0000313" key="3">
    <source>
        <dbReference type="Proteomes" id="UP000292260"/>
    </source>
</evidence>
<feature type="region of interest" description="Disordered" evidence="1">
    <location>
        <begin position="1"/>
        <end position="150"/>
    </location>
</feature>
<feature type="compositionally biased region" description="Gly residues" evidence="1">
    <location>
        <begin position="1"/>
        <end position="14"/>
    </location>
</feature>
<feature type="compositionally biased region" description="Basic and acidic residues" evidence="1">
    <location>
        <begin position="35"/>
        <end position="84"/>
    </location>
</feature>
<feature type="compositionally biased region" description="Basic and acidic residues" evidence="1">
    <location>
        <begin position="125"/>
        <end position="135"/>
    </location>
</feature>
<gene>
    <name evidence="2" type="ORF">MCC10043_1232</name>
</gene>
<feature type="compositionally biased region" description="Basic and acidic residues" evidence="1">
    <location>
        <begin position="91"/>
        <end position="101"/>
    </location>
</feature>
<evidence type="ECO:0000256" key="1">
    <source>
        <dbReference type="SAM" id="MobiDB-lite"/>
    </source>
</evidence>
<evidence type="ECO:0000313" key="2">
    <source>
        <dbReference type="EMBL" id="TCE40541.1"/>
    </source>
</evidence>
<accession>A0AB38IED1</accession>
<dbReference type="Proteomes" id="UP000292260">
    <property type="component" value="Unassembled WGS sequence"/>
</dbReference>